<protein>
    <submittedName>
        <fullName evidence="2">Uncharacterized protein</fullName>
    </submittedName>
</protein>
<name>A0AAV2RLI3_MEGNR</name>
<dbReference type="Proteomes" id="UP001497623">
    <property type="component" value="Unassembled WGS sequence"/>
</dbReference>
<evidence type="ECO:0000313" key="2">
    <source>
        <dbReference type="EMBL" id="CAL4131388.1"/>
    </source>
</evidence>
<accession>A0AAV2RLI3</accession>
<proteinExistence type="predicted"/>
<feature type="signal peptide" evidence="1">
    <location>
        <begin position="1"/>
        <end position="19"/>
    </location>
</feature>
<comment type="caution">
    <text evidence="2">The sequence shown here is derived from an EMBL/GenBank/DDBJ whole genome shotgun (WGS) entry which is preliminary data.</text>
</comment>
<evidence type="ECO:0000256" key="1">
    <source>
        <dbReference type="SAM" id="SignalP"/>
    </source>
</evidence>
<dbReference type="EMBL" id="CAXKWB010027129">
    <property type="protein sequence ID" value="CAL4131388.1"/>
    <property type="molecule type" value="Genomic_DNA"/>
</dbReference>
<evidence type="ECO:0000313" key="3">
    <source>
        <dbReference type="Proteomes" id="UP001497623"/>
    </source>
</evidence>
<sequence length="249" mass="28919">MTAMKVLCLAFVSVVVVAAENHEVRKDLLLARENDKPVKRMAIAGPKSNLPTPNIPLNGKYGPHNQDFNNNGRIVEHFANHYSNQISNPQQGFNNPQQFNVQQQVNHQQFNTPEQFSYPQYLNSLHQFNGPNQQLFNSYPLSHENHKFIHNQFNGHFGSYGKPCDKYLSHHFSHHFKHNSLDNHFNNNNNQPFKHHHYQFTSGNQFHGIQGNEFFNRNFNQEHRFNEFNDDIGVGNIQHPRSDISVILA</sequence>
<gene>
    <name evidence="2" type="ORF">MNOR_LOCUS26750</name>
</gene>
<organism evidence="2 3">
    <name type="scientific">Meganyctiphanes norvegica</name>
    <name type="common">Northern krill</name>
    <name type="synonym">Thysanopoda norvegica</name>
    <dbReference type="NCBI Taxonomy" id="48144"/>
    <lineage>
        <taxon>Eukaryota</taxon>
        <taxon>Metazoa</taxon>
        <taxon>Ecdysozoa</taxon>
        <taxon>Arthropoda</taxon>
        <taxon>Crustacea</taxon>
        <taxon>Multicrustacea</taxon>
        <taxon>Malacostraca</taxon>
        <taxon>Eumalacostraca</taxon>
        <taxon>Eucarida</taxon>
        <taxon>Euphausiacea</taxon>
        <taxon>Euphausiidae</taxon>
        <taxon>Meganyctiphanes</taxon>
    </lineage>
</organism>
<feature type="chain" id="PRO_5043618160" evidence="1">
    <location>
        <begin position="20"/>
        <end position="249"/>
    </location>
</feature>
<reference evidence="2 3" key="1">
    <citation type="submission" date="2024-05" db="EMBL/GenBank/DDBJ databases">
        <authorList>
            <person name="Wallberg A."/>
        </authorList>
    </citation>
    <scope>NUCLEOTIDE SEQUENCE [LARGE SCALE GENOMIC DNA]</scope>
</reference>
<dbReference type="AlphaFoldDB" id="A0AAV2RLI3"/>
<keyword evidence="1" id="KW-0732">Signal</keyword>
<keyword evidence="3" id="KW-1185">Reference proteome</keyword>